<dbReference type="PANTHER" id="PTHR24141">
    <property type="entry name" value="2-5A-DEPENDENT RIBONUCLEASE"/>
    <property type="match status" value="1"/>
</dbReference>
<dbReference type="RefSeq" id="WP_132925426.1">
    <property type="nucleotide sequence ID" value="NZ_SJOI01000001.1"/>
</dbReference>
<dbReference type="Proteomes" id="UP000294555">
    <property type="component" value="Unassembled WGS sequence"/>
</dbReference>
<dbReference type="Pfam" id="PF12796">
    <property type="entry name" value="Ank_2"/>
    <property type="match status" value="1"/>
</dbReference>
<organism evidence="3 4">
    <name type="scientific">Sodalis ligni</name>
    <dbReference type="NCBI Taxonomy" id="2697027"/>
    <lineage>
        <taxon>Bacteria</taxon>
        <taxon>Pseudomonadati</taxon>
        <taxon>Pseudomonadota</taxon>
        <taxon>Gammaproteobacteria</taxon>
        <taxon>Enterobacterales</taxon>
        <taxon>Bruguierivoracaceae</taxon>
        <taxon>Sodalis</taxon>
    </lineage>
</organism>
<dbReference type="Gene3D" id="1.25.40.20">
    <property type="entry name" value="Ankyrin repeat-containing domain"/>
    <property type="match status" value="1"/>
</dbReference>
<reference evidence="3 4" key="1">
    <citation type="submission" date="2019-02" db="EMBL/GenBank/DDBJ databases">
        <title>Investigation of anaerobic lignin degradation for improved lignocellulosic biofuels.</title>
        <authorList>
            <person name="Deangelis K."/>
        </authorList>
    </citation>
    <scope>NUCLEOTIDE SEQUENCE [LARGE SCALE GENOMIC DNA]</scope>
    <source>
        <strain evidence="3 4">159R</strain>
    </source>
</reference>
<dbReference type="EMBL" id="SJOI01000001">
    <property type="protein sequence ID" value="TCL06205.1"/>
    <property type="molecule type" value="Genomic_DNA"/>
</dbReference>
<protein>
    <submittedName>
        <fullName evidence="3">Ankyrin repeat protein</fullName>
    </submittedName>
</protein>
<dbReference type="GO" id="GO:0004540">
    <property type="term" value="F:RNA nuclease activity"/>
    <property type="evidence" value="ECO:0007669"/>
    <property type="project" value="TreeGrafter"/>
</dbReference>
<accession>A0A4R1NF04</accession>
<keyword evidence="1" id="KW-0677">Repeat</keyword>
<keyword evidence="2" id="KW-0040">ANK repeat</keyword>
<keyword evidence="4" id="KW-1185">Reference proteome</keyword>
<dbReference type="AlphaFoldDB" id="A0A4R1NF04"/>
<evidence type="ECO:0000313" key="3">
    <source>
        <dbReference type="EMBL" id="TCL06205.1"/>
    </source>
</evidence>
<dbReference type="GO" id="GO:0003723">
    <property type="term" value="F:RNA binding"/>
    <property type="evidence" value="ECO:0007669"/>
    <property type="project" value="TreeGrafter"/>
</dbReference>
<sequence>MPVCHVSTTSKWLHPTELLTKEPARLDDTNRVFYSERKYGCAENFESSQDFARYIEQIENDFKAIAKNINTDRSSEEAIRLFCQNFHQCQNVRNELKPFLYAGLGESLMGFRQLNFDVFFAHKIYIQRMLNNIIFNLENNVEQALSDIIQINEIINVPSGKNISQHINAHIEKTAHDVIIKHVQQYHATIDRDEQELYVDAYKQHLKKANWIYPLQCKNERLRADIDSITKEHFYIMLAKLNKATDIITIIKDIGDVIRQNVERIFNMPGNYADVGDMRYLTERGHQEILQFTRSTSLPVDLTAILGRNVENNHNIYLLEYSGAIYGGLAEALVAENNEGNAYNIQSKRISYSSTIKSFKGLFWVDHGQYRDSVTLQALHMGRINCRIQDDLLRDAITYSPEESLLEYYHSNWCGDVGKVFNDFFNKNIYLLSIAYVKKDLMKIEDFKDKNGNTLLHAMIHHDDKVAYNGLKDKLSLLINEKNNSGTTSLMLAAAKGWATVVMDLLEHEEIHFDATDKNGHTALKIAVDNKHDTVIQIFESYKITFDNLKKKSAITKDYLSDANVPSGVPPKWRRVS</sequence>
<dbReference type="OrthoDB" id="339758at2"/>
<evidence type="ECO:0000256" key="2">
    <source>
        <dbReference type="ARBA" id="ARBA00023043"/>
    </source>
</evidence>
<dbReference type="SUPFAM" id="SSF48403">
    <property type="entry name" value="Ankyrin repeat"/>
    <property type="match status" value="1"/>
</dbReference>
<dbReference type="GO" id="GO:0006396">
    <property type="term" value="P:RNA processing"/>
    <property type="evidence" value="ECO:0007669"/>
    <property type="project" value="TreeGrafter"/>
</dbReference>
<name>A0A4R1NF04_9GAMM</name>
<proteinExistence type="predicted"/>
<evidence type="ECO:0000313" key="4">
    <source>
        <dbReference type="Proteomes" id="UP000294555"/>
    </source>
</evidence>
<comment type="caution">
    <text evidence="3">The sequence shown here is derived from an EMBL/GenBank/DDBJ whole genome shotgun (WGS) entry which is preliminary data.</text>
</comment>
<dbReference type="InterPro" id="IPR036770">
    <property type="entry name" value="Ankyrin_rpt-contain_sf"/>
</dbReference>
<evidence type="ECO:0000256" key="1">
    <source>
        <dbReference type="ARBA" id="ARBA00022737"/>
    </source>
</evidence>
<dbReference type="PANTHER" id="PTHR24141:SF1">
    <property type="entry name" value="2-5A-DEPENDENT RIBONUCLEASE"/>
    <property type="match status" value="1"/>
</dbReference>
<gene>
    <name evidence="3" type="ORF">EZJ58_4440</name>
</gene>
<dbReference type="InterPro" id="IPR002110">
    <property type="entry name" value="Ankyrin_rpt"/>
</dbReference>